<feature type="compositionally biased region" description="Pro residues" evidence="1">
    <location>
        <begin position="715"/>
        <end position="725"/>
    </location>
</feature>
<reference evidence="2" key="1">
    <citation type="journal article" date="2023" name="Mol. Phylogenet. Evol.">
        <title>Genome-scale phylogeny and comparative genomics of the fungal order Sordariales.</title>
        <authorList>
            <person name="Hensen N."/>
            <person name="Bonometti L."/>
            <person name="Westerberg I."/>
            <person name="Brannstrom I.O."/>
            <person name="Guillou S."/>
            <person name="Cros-Aarteil S."/>
            <person name="Calhoun S."/>
            <person name="Haridas S."/>
            <person name="Kuo A."/>
            <person name="Mondo S."/>
            <person name="Pangilinan J."/>
            <person name="Riley R."/>
            <person name="LaButti K."/>
            <person name="Andreopoulos B."/>
            <person name="Lipzen A."/>
            <person name="Chen C."/>
            <person name="Yan M."/>
            <person name="Daum C."/>
            <person name="Ng V."/>
            <person name="Clum A."/>
            <person name="Steindorff A."/>
            <person name="Ohm R.A."/>
            <person name="Martin F."/>
            <person name="Silar P."/>
            <person name="Natvig D.O."/>
            <person name="Lalanne C."/>
            <person name="Gautier V."/>
            <person name="Ament-Velasquez S.L."/>
            <person name="Kruys A."/>
            <person name="Hutchinson M.I."/>
            <person name="Powell A.J."/>
            <person name="Barry K."/>
            <person name="Miller A.N."/>
            <person name="Grigoriev I.V."/>
            <person name="Debuchy R."/>
            <person name="Gladieux P."/>
            <person name="Hiltunen Thoren M."/>
            <person name="Johannesson H."/>
        </authorList>
    </citation>
    <scope>NUCLEOTIDE SEQUENCE</scope>
    <source>
        <strain evidence="2">PSN243</strain>
    </source>
</reference>
<feature type="region of interest" description="Disordered" evidence="1">
    <location>
        <begin position="679"/>
        <end position="813"/>
    </location>
</feature>
<proteinExistence type="predicted"/>
<accession>A0AAV9GNJ8</accession>
<dbReference type="EMBL" id="MU865933">
    <property type="protein sequence ID" value="KAK4450173.1"/>
    <property type="molecule type" value="Genomic_DNA"/>
</dbReference>
<gene>
    <name evidence="2" type="ORF">QBC34DRAFT_297395</name>
</gene>
<dbReference type="Proteomes" id="UP001321760">
    <property type="component" value="Unassembled WGS sequence"/>
</dbReference>
<dbReference type="InterPro" id="IPR036188">
    <property type="entry name" value="FAD/NAD-bd_sf"/>
</dbReference>
<organism evidence="2 3">
    <name type="scientific">Podospora aff. communis PSN243</name>
    <dbReference type="NCBI Taxonomy" id="3040156"/>
    <lineage>
        <taxon>Eukaryota</taxon>
        <taxon>Fungi</taxon>
        <taxon>Dikarya</taxon>
        <taxon>Ascomycota</taxon>
        <taxon>Pezizomycotina</taxon>
        <taxon>Sordariomycetes</taxon>
        <taxon>Sordariomycetidae</taxon>
        <taxon>Sordariales</taxon>
        <taxon>Podosporaceae</taxon>
        <taxon>Podospora</taxon>
    </lineage>
</organism>
<keyword evidence="3" id="KW-1185">Reference proteome</keyword>
<feature type="compositionally biased region" description="Polar residues" evidence="1">
    <location>
        <begin position="767"/>
        <end position="789"/>
    </location>
</feature>
<protein>
    <submittedName>
        <fullName evidence="2">Uncharacterized protein</fullName>
    </submittedName>
</protein>
<dbReference type="PRINTS" id="PR00420">
    <property type="entry name" value="RNGMNOXGNASE"/>
</dbReference>
<sequence>MLGSKPATPGVRAFRRRSAVPAASPADPAAAAGYDDVILFPKVYEDAWGAIDCGRNDLDRARIFLLRVATMAGDPHVTNIMRAIVADQENNRTVHALAFAIRMGVFGDRHADFYPSQMLQAVRFMLIKANVPESAFTDRHRETLDFFFDPTLHRNTNPLPLGEFVRYKYPAGRLHVVIIGGGPTGLASAISLAEKGAGKVVVHVWERRWVMDQNGHIDYPPTAKRRDQVVTLQDSVTSLLSKEAFDVLFAGRPERVWPGSANIQIRKVEDRFLKHCQSERFRGLIHLHAEGVTREELMAGKCGDFHVLLGTDGAASWVRGGYFRGYENERGRSYALGLAFDRGSKGGLPWSQPLNMFLTLGQTRYLLNASDHDGRGYLNMQLTEEEWHKMVGMDGKPVHFGAPGCFRRPDGSIPEGFDESRVFAPSEDRNSDLWKSIEDGLKLFGFKESEVINVVRIPIVVQAVREGVRMLPLEDSRYLRRPHGLVAVAGDAAMTVHFWPGRGLNSGIKAGLAIGDEIVHALNSGRFAGLELDAMKEYNDFILKLQNREHDKRSIPILNQSGTPETLGWLLSKAQSVPDEVAVEWLVGAMTQIGDRLERRDDWSFPHEANIEPQIRIVLRQLHSLTLREMAVSFPWPTREMAGAEVLPVRSMKPEEKQKWLQGLWGMLSVERQKDKEAAARARAPSNTSNARFEAPRARSKSPLNFARLKLNDGPSPPPTPPLPDAIPANNKPAPEQAFAAGSLRRSNATGRLTPGTPGPRTERRFSNANTLGVPGTPSSDYTYTNNSEDGYVSDSRSRPRSPSPSPGFGGGEVNLTRLLSVKKPNGSVLADAMALALFRVDED</sequence>
<evidence type="ECO:0000313" key="3">
    <source>
        <dbReference type="Proteomes" id="UP001321760"/>
    </source>
</evidence>
<reference evidence="2" key="2">
    <citation type="submission" date="2023-05" db="EMBL/GenBank/DDBJ databases">
        <authorList>
            <consortium name="Lawrence Berkeley National Laboratory"/>
            <person name="Steindorff A."/>
            <person name="Hensen N."/>
            <person name="Bonometti L."/>
            <person name="Westerberg I."/>
            <person name="Brannstrom I.O."/>
            <person name="Guillou S."/>
            <person name="Cros-Aarteil S."/>
            <person name="Calhoun S."/>
            <person name="Haridas S."/>
            <person name="Kuo A."/>
            <person name="Mondo S."/>
            <person name="Pangilinan J."/>
            <person name="Riley R."/>
            <person name="Labutti K."/>
            <person name="Andreopoulos B."/>
            <person name="Lipzen A."/>
            <person name="Chen C."/>
            <person name="Yanf M."/>
            <person name="Daum C."/>
            <person name="Ng V."/>
            <person name="Clum A."/>
            <person name="Ohm R."/>
            <person name="Martin F."/>
            <person name="Silar P."/>
            <person name="Natvig D."/>
            <person name="Lalanne C."/>
            <person name="Gautier V."/>
            <person name="Ament-Velasquez S.L."/>
            <person name="Kruys A."/>
            <person name="Hutchinson M.I."/>
            <person name="Powell A.J."/>
            <person name="Barry K."/>
            <person name="Miller A.N."/>
            <person name="Grigoriev I.V."/>
            <person name="Debuchy R."/>
            <person name="Gladieux P."/>
            <person name="Thoren M.H."/>
            <person name="Johannesson H."/>
        </authorList>
    </citation>
    <scope>NUCLEOTIDE SEQUENCE</scope>
    <source>
        <strain evidence="2">PSN243</strain>
    </source>
</reference>
<comment type="caution">
    <text evidence="2">The sequence shown here is derived from an EMBL/GenBank/DDBJ whole genome shotgun (WGS) entry which is preliminary data.</text>
</comment>
<name>A0AAV9GNJ8_9PEZI</name>
<dbReference type="AlphaFoldDB" id="A0AAV9GNJ8"/>
<evidence type="ECO:0000256" key="1">
    <source>
        <dbReference type="SAM" id="MobiDB-lite"/>
    </source>
</evidence>
<evidence type="ECO:0000313" key="2">
    <source>
        <dbReference type="EMBL" id="KAK4450173.1"/>
    </source>
</evidence>
<dbReference type="Gene3D" id="3.50.50.60">
    <property type="entry name" value="FAD/NAD(P)-binding domain"/>
    <property type="match status" value="1"/>
</dbReference>
<dbReference type="SUPFAM" id="SSF51905">
    <property type="entry name" value="FAD/NAD(P)-binding domain"/>
    <property type="match status" value="1"/>
</dbReference>